<dbReference type="Proteomes" id="UP000053989">
    <property type="component" value="Unassembled WGS sequence"/>
</dbReference>
<accession>A0A0C3DZI8</accession>
<reference evidence="1 2" key="1">
    <citation type="submission" date="2014-04" db="EMBL/GenBank/DDBJ databases">
        <authorList>
            <consortium name="DOE Joint Genome Institute"/>
            <person name="Kuo A."/>
            <person name="Kohler A."/>
            <person name="Nagy L.G."/>
            <person name="Floudas D."/>
            <person name="Copeland A."/>
            <person name="Barry K.W."/>
            <person name="Cichocki N."/>
            <person name="Veneault-Fourrey C."/>
            <person name="LaButti K."/>
            <person name="Lindquist E.A."/>
            <person name="Lipzen A."/>
            <person name="Lundell T."/>
            <person name="Morin E."/>
            <person name="Murat C."/>
            <person name="Sun H."/>
            <person name="Tunlid A."/>
            <person name="Henrissat B."/>
            <person name="Grigoriev I.V."/>
            <person name="Hibbett D.S."/>
            <person name="Martin F."/>
            <person name="Nordberg H.P."/>
            <person name="Cantor M.N."/>
            <person name="Hua S.X."/>
        </authorList>
    </citation>
    <scope>NUCLEOTIDE SEQUENCE [LARGE SCALE GENOMIC DNA]</scope>
    <source>
        <strain evidence="1 2">Foug A</strain>
    </source>
</reference>
<sequence length="57" mass="6770">LGDIIPLSQLHTFVHLIPRFGQTTDCQLTQYNSMELLNEFYLNKYFDKNMYFPLLLA</sequence>
<dbReference type="InParanoid" id="A0A0C3DZI8"/>
<organism evidence="1 2">
    <name type="scientific">Scleroderma citrinum Foug A</name>
    <dbReference type="NCBI Taxonomy" id="1036808"/>
    <lineage>
        <taxon>Eukaryota</taxon>
        <taxon>Fungi</taxon>
        <taxon>Dikarya</taxon>
        <taxon>Basidiomycota</taxon>
        <taxon>Agaricomycotina</taxon>
        <taxon>Agaricomycetes</taxon>
        <taxon>Agaricomycetidae</taxon>
        <taxon>Boletales</taxon>
        <taxon>Sclerodermatineae</taxon>
        <taxon>Sclerodermataceae</taxon>
        <taxon>Scleroderma</taxon>
    </lineage>
</organism>
<protein>
    <submittedName>
        <fullName evidence="1">Uncharacterized protein</fullName>
    </submittedName>
</protein>
<dbReference type="OrthoDB" id="3232986at2759"/>
<proteinExistence type="predicted"/>
<keyword evidence="2" id="KW-1185">Reference proteome</keyword>
<reference evidence="2" key="2">
    <citation type="submission" date="2015-01" db="EMBL/GenBank/DDBJ databases">
        <title>Evolutionary Origins and Diversification of the Mycorrhizal Mutualists.</title>
        <authorList>
            <consortium name="DOE Joint Genome Institute"/>
            <consortium name="Mycorrhizal Genomics Consortium"/>
            <person name="Kohler A."/>
            <person name="Kuo A."/>
            <person name="Nagy L.G."/>
            <person name="Floudas D."/>
            <person name="Copeland A."/>
            <person name="Barry K.W."/>
            <person name="Cichocki N."/>
            <person name="Veneault-Fourrey C."/>
            <person name="LaButti K."/>
            <person name="Lindquist E.A."/>
            <person name="Lipzen A."/>
            <person name="Lundell T."/>
            <person name="Morin E."/>
            <person name="Murat C."/>
            <person name="Riley R."/>
            <person name="Ohm R."/>
            <person name="Sun H."/>
            <person name="Tunlid A."/>
            <person name="Henrissat B."/>
            <person name="Grigoriev I.V."/>
            <person name="Hibbett D.S."/>
            <person name="Martin F."/>
        </authorList>
    </citation>
    <scope>NUCLEOTIDE SEQUENCE [LARGE SCALE GENOMIC DNA]</scope>
    <source>
        <strain evidence="2">Foug A</strain>
    </source>
</reference>
<dbReference type="AlphaFoldDB" id="A0A0C3DZI8"/>
<dbReference type="EMBL" id="KN822050">
    <property type="protein sequence ID" value="KIM61614.1"/>
    <property type="molecule type" value="Genomic_DNA"/>
</dbReference>
<evidence type="ECO:0000313" key="2">
    <source>
        <dbReference type="Proteomes" id="UP000053989"/>
    </source>
</evidence>
<dbReference type="HOGENOM" id="CLU_006344_9_2_1"/>
<gene>
    <name evidence="1" type="ORF">SCLCIDRAFT_121795</name>
</gene>
<evidence type="ECO:0000313" key="1">
    <source>
        <dbReference type="EMBL" id="KIM61614.1"/>
    </source>
</evidence>
<feature type="non-terminal residue" evidence="1">
    <location>
        <position position="1"/>
    </location>
</feature>
<name>A0A0C3DZI8_9AGAM</name>